<evidence type="ECO:0000256" key="7">
    <source>
        <dbReference type="ARBA" id="ARBA00022840"/>
    </source>
</evidence>
<dbReference type="InterPro" id="IPR011102">
    <property type="entry name" value="Sig_transdc_His_kinase_HWE"/>
</dbReference>
<dbReference type="EC" id="2.7.13.3" evidence="2"/>
<dbReference type="SUPFAM" id="SSF55785">
    <property type="entry name" value="PYP-like sensor domain (PAS domain)"/>
    <property type="match status" value="2"/>
</dbReference>
<organism evidence="11 12">
    <name type="scientific">Thioclava dalianensis</name>
    <dbReference type="NCBI Taxonomy" id="1185766"/>
    <lineage>
        <taxon>Bacteria</taxon>
        <taxon>Pseudomonadati</taxon>
        <taxon>Pseudomonadota</taxon>
        <taxon>Alphaproteobacteria</taxon>
        <taxon>Rhodobacterales</taxon>
        <taxon>Paracoccaceae</taxon>
        <taxon>Thioclava</taxon>
    </lineage>
</organism>
<dbReference type="eggNOG" id="COG3920">
    <property type="taxonomic scope" value="Bacteria"/>
</dbReference>
<evidence type="ECO:0000256" key="2">
    <source>
        <dbReference type="ARBA" id="ARBA00012438"/>
    </source>
</evidence>
<dbReference type="InterPro" id="IPR035965">
    <property type="entry name" value="PAS-like_dom_sf"/>
</dbReference>
<comment type="caution">
    <text evidence="11">The sequence shown here is derived from an EMBL/GenBank/DDBJ whole genome shotgun (WGS) entry which is preliminary data.</text>
</comment>
<dbReference type="Pfam" id="PF07536">
    <property type="entry name" value="HWE_HK"/>
    <property type="match status" value="1"/>
</dbReference>
<dbReference type="AlphaFoldDB" id="A0A074U741"/>
<evidence type="ECO:0000313" key="12">
    <source>
        <dbReference type="Proteomes" id="UP000027725"/>
    </source>
</evidence>
<dbReference type="Proteomes" id="UP000027725">
    <property type="component" value="Unassembled WGS sequence"/>
</dbReference>
<dbReference type="GO" id="GO:0004673">
    <property type="term" value="F:protein histidine kinase activity"/>
    <property type="evidence" value="ECO:0007669"/>
    <property type="project" value="UniProtKB-EC"/>
</dbReference>
<dbReference type="EMBL" id="JHEH01000005">
    <property type="protein sequence ID" value="KEP70497.1"/>
    <property type="molecule type" value="Genomic_DNA"/>
</dbReference>
<comment type="catalytic activity">
    <reaction evidence="1">
        <text>ATP + protein L-histidine = ADP + protein N-phospho-L-histidine.</text>
        <dbReference type="EC" id="2.7.13.3"/>
    </reaction>
</comment>
<gene>
    <name evidence="11" type="ORF">DL1_15385</name>
</gene>
<dbReference type="SMART" id="SM00911">
    <property type="entry name" value="HWE_HK"/>
    <property type="match status" value="1"/>
</dbReference>
<keyword evidence="6 11" id="KW-0418">Kinase</keyword>
<feature type="region of interest" description="Disordered" evidence="8">
    <location>
        <begin position="217"/>
        <end position="245"/>
    </location>
</feature>
<dbReference type="STRING" id="1185766.SAMN05216224_102354"/>
<evidence type="ECO:0000313" key="11">
    <source>
        <dbReference type="EMBL" id="KEP70497.1"/>
    </source>
</evidence>
<evidence type="ECO:0000259" key="10">
    <source>
        <dbReference type="SMART" id="SM00911"/>
    </source>
</evidence>
<dbReference type="PANTHER" id="PTHR41523">
    <property type="entry name" value="TWO-COMPONENT SYSTEM SENSOR PROTEIN"/>
    <property type="match status" value="1"/>
</dbReference>
<evidence type="ECO:0000256" key="1">
    <source>
        <dbReference type="ARBA" id="ARBA00000085"/>
    </source>
</evidence>
<dbReference type="eggNOG" id="COG2203">
    <property type="taxonomic scope" value="Bacteria"/>
</dbReference>
<evidence type="ECO:0000259" key="9">
    <source>
        <dbReference type="SMART" id="SM00065"/>
    </source>
</evidence>
<evidence type="ECO:0000256" key="4">
    <source>
        <dbReference type="ARBA" id="ARBA00022679"/>
    </source>
</evidence>
<dbReference type="SMART" id="SM00065">
    <property type="entry name" value="GAF"/>
    <property type="match status" value="1"/>
</dbReference>
<dbReference type="InterPro" id="IPR000014">
    <property type="entry name" value="PAS"/>
</dbReference>
<dbReference type="Pfam" id="PF01590">
    <property type="entry name" value="GAF"/>
    <property type="match status" value="1"/>
</dbReference>
<dbReference type="PANTHER" id="PTHR41523:SF8">
    <property type="entry name" value="ETHYLENE RESPONSE SENSOR PROTEIN"/>
    <property type="match status" value="1"/>
</dbReference>
<keyword evidence="3" id="KW-0597">Phosphoprotein</keyword>
<dbReference type="SUPFAM" id="SSF55781">
    <property type="entry name" value="GAF domain-like"/>
    <property type="match status" value="1"/>
</dbReference>
<name>A0A074U741_9RHOB</name>
<dbReference type="Pfam" id="PF13188">
    <property type="entry name" value="PAS_8"/>
    <property type="match status" value="1"/>
</dbReference>
<proteinExistence type="predicted"/>
<feature type="domain" description="GAF" evidence="9">
    <location>
        <begin position="30"/>
        <end position="176"/>
    </location>
</feature>
<keyword evidence="12" id="KW-1185">Reference proteome</keyword>
<accession>A0A074U741</accession>
<dbReference type="InterPro" id="IPR036890">
    <property type="entry name" value="HATPase_C_sf"/>
</dbReference>
<keyword evidence="7" id="KW-0067">ATP-binding</keyword>
<evidence type="ECO:0000256" key="5">
    <source>
        <dbReference type="ARBA" id="ARBA00022741"/>
    </source>
</evidence>
<evidence type="ECO:0000256" key="8">
    <source>
        <dbReference type="SAM" id="MobiDB-lite"/>
    </source>
</evidence>
<evidence type="ECO:0000256" key="6">
    <source>
        <dbReference type="ARBA" id="ARBA00022777"/>
    </source>
</evidence>
<dbReference type="Gene3D" id="3.30.450.20">
    <property type="entry name" value="PAS domain"/>
    <property type="match status" value="2"/>
</dbReference>
<dbReference type="InterPro" id="IPR029016">
    <property type="entry name" value="GAF-like_dom_sf"/>
</dbReference>
<feature type="domain" description="Signal transduction histidine kinase HWE region" evidence="10">
    <location>
        <begin position="431"/>
        <end position="519"/>
    </location>
</feature>
<sequence>MLPKEGQDVSPLDDPARLRALQQTGLLDTPAQEAFDRATRLASRIVGAPVSLITLVEPTRQFLLSRTGAAAEALAVPETPISDSFCRHVVENDAELIVEDARTDPRVQGNGAIEGLGVIAYLGVPLRTEEGDVLGSFCVIGHEPRKWTEIELETLKDLALGVESEIRLRRRTNIATQERETFRAILDQMPMGILLSEIGDDATLNMNRAARDMMGPPAHAPDANSRHGVTICDPQGAAYRPDDLPINRAARDGETVSSEEIVVHHPQRAPHNLLVSARRIETEPPLAVATLLDVTTHRAAERAAALSHARLAHFHDITRDGILEIDATDRVRYGNAVIRARLRDAYGEDRAEAMEGVNLARECPEFLGPEFEPVLAQARASGQPQTTDLTGHDGHTLEARLFPDEDAVLVYLRNVTEERAVAQARDTLARELNHRVKNLFAMMSGLIGMTARHAKTPAAMASGLRARINALARAHDLVSPTATLESAFRGKMDFATLIHAILEPYVAADDPRLSLEGPTVLLNQSGTTNFALVLHELVTNAVKYGALGHPGARLALQWDVTEGKDGAELHFTWKESDCPPRGDQPRGTGFGNSLIDLTIRAQLRGSYGTEWPSDGFISHMTAPMELIKG</sequence>
<reference evidence="11 12" key="1">
    <citation type="submission" date="2014-03" db="EMBL/GenBank/DDBJ databases">
        <title>The draft genome sequence of Thioclava dalianensis DLFJ1-1.</title>
        <authorList>
            <person name="Lai Q."/>
            <person name="Shao Z."/>
        </authorList>
    </citation>
    <scope>NUCLEOTIDE SEQUENCE [LARGE SCALE GENOMIC DNA]</scope>
    <source>
        <strain evidence="11 12">DLFJ1-1</strain>
    </source>
</reference>
<evidence type="ECO:0000256" key="3">
    <source>
        <dbReference type="ARBA" id="ARBA00022553"/>
    </source>
</evidence>
<dbReference type="OrthoDB" id="9816309at2"/>
<dbReference type="Gene3D" id="3.30.565.10">
    <property type="entry name" value="Histidine kinase-like ATPase, C-terminal domain"/>
    <property type="match status" value="1"/>
</dbReference>
<keyword evidence="5" id="KW-0547">Nucleotide-binding</keyword>
<keyword evidence="4" id="KW-0808">Transferase</keyword>
<dbReference type="GO" id="GO:0005524">
    <property type="term" value="F:ATP binding"/>
    <property type="evidence" value="ECO:0007669"/>
    <property type="project" value="UniProtKB-KW"/>
</dbReference>
<protein>
    <recommendedName>
        <fullName evidence="2">histidine kinase</fullName>
        <ecNumber evidence="2">2.7.13.3</ecNumber>
    </recommendedName>
</protein>
<dbReference type="RefSeq" id="WP_051693344.1">
    <property type="nucleotide sequence ID" value="NZ_FOVB01000002.1"/>
</dbReference>
<dbReference type="InterPro" id="IPR003018">
    <property type="entry name" value="GAF"/>
</dbReference>
<dbReference type="Gene3D" id="3.30.450.40">
    <property type="match status" value="1"/>
</dbReference>